<keyword evidence="2" id="KW-1185">Reference proteome</keyword>
<name>A0A062XWI7_9BACT</name>
<evidence type="ECO:0008006" key="3">
    <source>
        <dbReference type="Google" id="ProtNLM"/>
    </source>
</evidence>
<organism evidence="1 2">
    <name type="scientific">Thermoanaerobaculum aquaticum</name>
    <dbReference type="NCBI Taxonomy" id="1312852"/>
    <lineage>
        <taxon>Bacteria</taxon>
        <taxon>Pseudomonadati</taxon>
        <taxon>Acidobacteriota</taxon>
        <taxon>Thermoanaerobaculia</taxon>
        <taxon>Thermoanaerobaculales</taxon>
        <taxon>Thermoanaerobaculaceae</taxon>
        <taxon>Thermoanaerobaculum</taxon>
    </lineage>
</organism>
<dbReference type="Gene3D" id="2.180.10.10">
    <property type="entry name" value="RHS repeat-associated core"/>
    <property type="match status" value="1"/>
</dbReference>
<accession>A0A062XWI7</accession>
<comment type="caution">
    <text evidence="1">The sequence shown here is derived from an EMBL/GenBank/DDBJ whole genome shotgun (WGS) entry which is preliminary data.</text>
</comment>
<protein>
    <recommendedName>
        <fullName evidence="3">RHS repeat-associated core domain-containing protein</fullName>
    </recommendedName>
</protein>
<proteinExistence type="predicted"/>
<dbReference type="EMBL" id="JMFG01000043">
    <property type="protein sequence ID" value="KDA52860.1"/>
    <property type="molecule type" value="Genomic_DNA"/>
</dbReference>
<dbReference type="InterPro" id="IPR022385">
    <property type="entry name" value="Rhs_assc_core"/>
</dbReference>
<dbReference type="PANTHER" id="PTHR32305:SF15">
    <property type="entry name" value="PROTEIN RHSA-RELATED"/>
    <property type="match status" value="1"/>
</dbReference>
<dbReference type="InterPro" id="IPR050708">
    <property type="entry name" value="T6SS_VgrG/RHS"/>
</dbReference>
<dbReference type="AlphaFoldDB" id="A0A062XWI7"/>
<dbReference type="Proteomes" id="UP000027284">
    <property type="component" value="Unassembled WGS sequence"/>
</dbReference>
<dbReference type="NCBIfam" id="TIGR03696">
    <property type="entry name" value="Rhs_assc_core"/>
    <property type="match status" value="1"/>
</dbReference>
<evidence type="ECO:0000313" key="1">
    <source>
        <dbReference type="EMBL" id="KDA52860.1"/>
    </source>
</evidence>
<evidence type="ECO:0000313" key="2">
    <source>
        <dbReference type="Proteomes" id="UP000027284"/>
    </source>
</evidence>
<sequence>MFCNPNIHGNLTNYAGRALPVLGTTNRLASASYDASGNLTSWAGFSYTWDVVNQMTGMQGNGLSRRFAYTAAGERMLEWDQNRYIVSVRGLAGEVLREVTYSYGASSNSWQVFWGKDTVWAGGRLLASVSRNQGIQHYHVDRLGSPRMVTNRCGQRMKTFDHNPWGMDRFAGMQDGERHRFTAHQRDLGNLTRSWDDVDYMHARYYTGYLARFLSPDPVRGDVLSPQSFNLFSYVRGNPINFEDPWGLMASGAVASGNKEECKTDVCVDVNAADPCPGAPAGVSCEAWKAFKEMQLQMLLDRYRWSFSGNCGSFAGAVCPTQRNHWVAGQSDPTLVILREVGKLEPVTSGMTMLVSEATVIVAGGMAIEAVPPIALKTGAGGYLQLSDPVTGRFSGPTLQALVFRASNAPVSWFLAGWVHGFNNGPIPFSVPPGPAAYRVGYGAGQAARFLVGW</sequence>
<dbReference type="STRING" id="1312852.EG19_09385"/>
<reference evidence="1 2" key="1">
    <citation type="submission" date="2014-04" db="EMBL/GenBank/DDBJ databases">
        <title>The Genome Sequence of Thermoanaerobaculum aquaticum MP-01, The First Cultivated Group 23 Acidobacterium.</title>
        <authorList>
            <person name="Stamps B.W."/>
            <person name="Losey N.A."/>
            <person name="Lawson P.A."/>
            <person name="Stevenson B.S."/>
        </authorList>
    </citation>
    <scope>NUCLEOTIDE SEQUENCE [LARGE SCALE GENOMIC DNA]</scope>
    <source>
        <strain evidence="1 2">MP-01</strain>
    </source>
</reference>
<dbReference type="PANTHER" id="PTHR32305">
    <property type="match status" value="1"/>
</dbReference>
<gene>
    <name evidence="1" type="ORF">EG19_09385</name>
</gene>